<protein>
    <recommendedName>
        <fullName evidence="2">HEPN domain-containing protein</fullName>
    </recommendedName>
</protein>
<evidence type="ECO:0000313" key="1">
    <source>
        <dbReference type="EMBL" id="AAZ47454.1"/>
    </source>
</evidence>
<sequence length="148" mass="16886">MPFAETLNFDDLPTFTKAEVATHQLERALHLFLEETDYVCAITLAGACEEILGKLLEKSGKEHSLKSFVKACVTVGRVIHGEEWSPRVFVSMANEFRDGLKHYTDGHPITVPREAAVEILNRAIENYWQLTEHETPLMRRFMEEVHGC</sequence>
<dbReference type="EMBL" id="CP000089">
    <property type="protein sequence ID" value="AAZ47454.1"/>
    <property type="molecule type" value="Genomic_DNA"/>
</dbReference>
<proteinExistence type="predicted"/>
<reference evidence="1" key="1">
    <citation type="submission" date="2005-08" db="EMBL/GenBank/DDBJ databases">
        <title>Complete sequence of Dechloromonas aromatica RCB.</title>
        <authorList>
            <person name="Salinero K.K."/>
            <person name="Copeland A."/>
            <person name="Lucas S."/>
            <person name="Lapidus A."/>
            <person name="Barry K."/>
            <person name="Detter J.C."/>
            <person name="Glavina T."/>
            <person name="Hammon N."/>
            <person name="Israni S."/>
            <person name="Pitluck S."/>
            <person name="Di Bartolo G."/>
            <person name="Trong S."/>
            <person name="Schmutz J."/>
            <person name="Larimer F."/>
            <person name="Land M."/>
            <person name="Ivanova N."/>
            <person name="Richardson P."/>
        </authorList>
    </citation>
    <scope>NUCLEOTIDE SEQUENCE</scope>
    <source>
        <strain evidence="1">RCB</strain>
    </source>
</reference>
<accession>Q47CH7</accession>
<dbReference type="OrthoDB" id="8912417at2"/>
<dbReference type="AlphaFoldDB" id="Q47CH7"/>
<dbReference type="STRING" id="159087.Daro_2724"/>
<organism evidence="1">
    <name type="scientific">Dechloromonas aromatica (strain RCB)</name>
    <dbReference type="NCBI Taxonomy" id="159087"/>
    <lineage>
        <taxon>Bacteria</taxon>
        <taxon>Pseudomonadati</taxon>
        <taxon>Pseudomonadota</taxon>
        <taxon>Betaproteobacteria</taxon>
        <taxon>Rhodocyclales</taxon>
        <taxon>Azonexaceae</taxon>
        <taxon>Dechloromonas</taxon>
    </lineage>
</organism>
<dbReference type="HOGENOM" id="CLU_1755832_0_0_4"/>
<name>Q47CH7_DECAR</name>
<gene>
    <name evidence="1" type="ordered locus">Daro_2724</name>
</gene>
<dbReference type="KEGG" id="dar:Daro_2724"/>
<evidence type="ECO:0008006" key="2">
    <source>
        <dbReference type="Google" id="ProtNLM"/>
    </source>
</evidence>